<dbReference type="SMART" id="SM00156">
    <property type="entry name" value="PP2Ac"/>
    <property type="match status" value="1"/>
</dbReference>
<dbReference type="PROSITE" id="PS00125">
    <property type="entry name" value="SER_THR_PHOSPHATASE"/>
    <property type="match status" value="1"/>
</dbReference>
<dbReference type="InterPro" id="IPR006186">
    <property type="entry name" value="Ser/Thr-sp_prot-phosphatase"/>
</dbReference>
<sequence>MFKHYKDICDVVSLLVHCPSEKSYLLTKETNGEFWIPSSKAEKNCWKLTAHKINFELFGMDAGPLCVPLRVYKIWLPNHSLPCVYHAVYKVSIKSEVKKRTKIKSGIRNRLQWFNTVELERQRAHCTLRSPEVAVFALMAAENPPKDQDNSDMESGALIEICEENVIIGADVAGGAVALASPNYQLLQAANYTREDQVRMFREFVLMVYPAIYMSLHVFTQFMIDLGWQRSQCTSLFRAADVTGRGGLSFLELMLWTAALEPTTQHSGIPAEIRCRYIFRYFDSNRDLKLEYVEFKELVAAARAARQLPVDALSVARDADVCLRQLGMQPNSQLPLAEFLRGVGELRLRGTSSLLRAPRSITSYLIDLQERDRELNQLNAPSTSKLLQGVGGGGVGSRADASRMSAGASAGRRAAARPDYSVALHTVRLRRRPPNEMLQLTTFDEDAVSPSTARLITGAANSLDVLGSSSSPVEALAAVHYFATCIDKSSNRRDSGSSSVALGKPAWSWCAAAEEAALGALLWRLAEAVRPLCAAEPRLLRLSSPLYVIGDLHGNLPALLAIEAALWPSGTALAPARLLFLGDYVDRGPHGSELMAYLLAAKLQRPHAVSLIRGNHETRDIQKMFTFYNECVAKYGDVEGGKIWNAINNVFDALPLAAVVDDKVFCCHGGIPPPWVCPLITAIDKVPVPLPRPAEQSSIAWELLWNDPVKPNKMTATLALELAANEGFAANAKRGTGHVFDQNALDRFLLANQLSHVVRAHEMHQNGFMARILMYQNQLIECLIVSVTTMVLGNMYTMFSRNVCGVASYLRYQRWGS</sequence>
<accession>A0A921YKQ0</accession>
<reference evidence="4" key="1">
    <citation type="journal article" date="2016" name="Insect Biochem. Mol. Biol.">
        <title>Multifaceted biological insights from a draft genome sequence of the tobacco hornworm moth, Manduca sexta.</title>
        <authorList>
            <person name="Kanost M.R."/>
            <person name="Arrese E.L."/>
            <person name="Cao X."/>
            <person name="Chen Y.R."/>
            <person name="Chellapilla S."/>
            <person name="Goldsmith M.R."/>
            <person name="Grosse-Wilde E."/>
            <person name="Heckel D.G."/>
            <person name="Herndon N."/>
            <person name="Jiang H."/>
            <person name="Papanicolaou A."/>
            <person name="Qu J."/>
            <person name="Soulages J.L."/>
            <person name="Vogel H."/>
            <person name="Walters J."/>
            <person name="Waterhouse R.M."/>
            <person name="Ahn S.J."/>
            <person name="Almeida F.C."/>
            <person name="An C."/>
            <person name="Aqrawi P."/>
            <person name="Bretschneider A."/>
            <person name="Bryant W.B."/>
            <person name="Bucks S."/>
            <person name="Chao H."/>
            <person name="Chevignon G."/>
            <person name="Christen J.M."/>
            <person name="Clarke D.F."/>
            <person name="Dittmer N.T."/>
            <person name="Ferguson L.C.F."/>
            <person name="Garavelou S."/>
            <person name="Gordon K.H.J."/>
            <person name="Gunaratna R.T."/>
            <person name="Han Y."/>
            <person name="Hauser F."/>
            <person name="He Y."/>
            <person name="Heidel-Fischer H."/>
            <person name="Hirsh A."/>
            <person name="Hu Y."/>
            <person name="Jiang H."/>
            <person name="Kalra D."/>
            <person name="Klinner C."/>
            <person name="Konig C."/>
            <person name="Kovar C."/>
            <person name="Kroll A.R."/>
            <person name="Kuwar S.S."/>
            <person name="Lee S.L."/>
            <person name="Lehman R."/>
            <person name="Li K."/>
            <person name="Li Z."/>
            <person name="Liang H."/>
            <person name="Lovelace S."/>
            <person name="Lu Z."/>
            <person name="Mansfield J.H."/>
            <person name="McCulloch K.J."/>
            <person name="Mathew T."/>
            <person name="Morton B."/>
            <person name="Muzny D.M."/>
            <person name="Neunemann D."/>
            <person name="Ongeri F."/>
            <person name="Pauchet Y."/>
            <person name="Pu L.L."/>
            <person name="Pyrousis I."/>
            <person name="Rao X.J."/>
            <person name="Redding A."/>
            <person name="Roesel C."/>
            <person name="Sanchez-Gracia A."/>
            <person name="Schaack S."/>
            <person name="Shukla A."/>
            <person name="Tetreau G."/>
            <person name="Wang Y."/>
            <person name="Xiong G.H."/>
            <person name="Traut W."/>
            <person name="Walsh T.K."/>
            <person name="Worley K.C."/>
            <person name="Wu D."/>
            <person name="Wu W."/>
            <person name="Wu Y.Q."/>
            <person name="Zhang X."/>
            <person name="Zou Z."/>
            <person name="Zucker H."/>
            <person name="Briscoe A.D."/>
            <person name="Burmester T."/>
            <person name="Clem R.J."/>
            <person name="Feyereisen R."/>
            <person name="Grimmelikhuijzen C.J.P."/>
            <person name="Hamodrakas S.J."/>
            <person name="Hansson B.S."/>
            <person name="Huguet E."/>
            <person name="Jermiin L.S."/>
            <person name="Lan Q."/>
            <person name="Lehman H.K."/>
            <person name="Lorenzen M."/>
            <person name="Merzendorfer H."/>
            <person name="Michalopoulos I."/>
            <person name="Morton D.B."/>
            <person name="Muthukrishnan S."/>
            <person name="Oakeshott J.G."/>
            <person name="Palmer W."/>
            <person name="Park Y."/>
            <person name="Passarelli A.L."/>
            <person name="Rozas J."/>
            <person name="Schwartz L.M."/>
            <person name="Smith W."/>
            <person name="Southgate A."/>
            <person name="Vilcinskas A."/>
            <person name="Vogt R."/>
            <person name="Wang P."/>
            <person name="Werren J."/>
            <person name="Yu X.Q."/>
            <person name="Zhou J.J."/>
            <person name="Brown S.J."/>
            <person name="Scherer S.E."/>
            <person name="Richards S."/>
            <person name="Blissard G.W."/>
        </authorList>
    </citation>
    <scope>NUCLEOTIDE SEQUENCE</scope>
</reference>
<dbReference type="Pfam" id="PF00149">
    <property type="entry name" value="Metallophos"/>
    <property type="match status" value="1"/>
</dbReference>
<dbReference type="PANTHER" id="PTHR11668:SF496">
    <property type="entry name" value="SERINE_THREONINE-PROTEIN PHOSPHATASE"/>
    <property type="match status" value="1"/>
</dbReference>
<feature type="domain" description="EF-hand" evidence="3">
    <location>
        <begin position="270"/>
        <end position="305"/>
    </location>
</feature>
<dbReference type="SUPFAM" id="SSF56300">
    <property type="entry name" value="Metallo-dependent phosphatases"/>
    <property type="match status" value="1"/>
</dbReference>
<dbReference type="EC" id="3.1.3.16" evidence="2"/>
<dbReference type="InterPro" id="IPR002048">
    <property type="entry name" value="EF_hand_dom"/>
</dbReference>
<dbReference type="OrthoDB" id="256429at2759"/>
<evidence type="ECO:0000256" key="1">
    <source>
        <dbReference type="ARBA" id="ARBA00008294"/>
    </source>
</evidence>
<dbReference type="Gene3D" id="1.10.238.10">
    <property type="entry name" value="EF-hand"/>
    <property type="match status" value="1"/>
</dbReference>
<dbReference type="SUPFAM" id="SSF47473">
    <property type="entry name" value="EF-hand"/>
    <property type="match status" value="1"/>
</dbReference>
<gene>
    <name evidence="4" type="ORF">O3G_MSEX001661</name>
</gene>
<dbReference type="CDD" id="cd00144">
    <property type="entry name" value="MPP_PPP_family"/>
    <property type="match status" value="1"/>
</dbReference>
<dbReference type="GO" id="GO:0005634">
    <property type="term" value="C:nucleus"/>
    <property type="evidence" value="ECO:0007669"/>
    <property type="project" value="TreeGrafter"/>
</dbReference>
<comment type="similarity">
    <text evidence="1 2">Belongs to the PPP phosphatase family.</text>
</comment>
<dbReference type="InterPro" id="IPR050341">
    <property type="entry name" value="PP1_catalytic_subunit"/>
</dbReference>
<dbReference type="InterPro" id="IPR029052">
    <property type="entry name" value="Metallo-depent_PP-like"/>
</dbReference>
<dbReference type="PROSITE" id="PS50222">
    <property type="entry name" value="EF_HAND_2"/>
    <property type="match status" value="1"/>
</dbReference>
<proteinExistence type="inferred from homology"/>
<dbReference type="InterPro" id="IPR011992">
    <property type="entry name" value="EF-hand-dom_pair"/>
</dbReference>
<keyword evidence="2" id="KW-0378">Hydrolase</keyword>
<dbReference type="GO" id="GO:0004722">
    <property type="term" value="F:protein serine/threonine phosphatase activity"/>
    <property type="evidence" value="ECO:0007669"/>
    <property type="project" value="UniProtKB-EC"/>
</dbReference>
<dbReference type="InterPro" id="IPR004843">
    <property type="entry name" value="Calcineurin-like_PHP"/>
</dbReference>
<comment type="caution">
    <text evidence="4">The sequence shown here is derived from an EMBL/GenBank/DDBJ whole genome shotgun (WGS) entry which is preliminary data.</text>
</comment>
<evidence type="ECO:0000259" key="3">
    <source>
        <dbReference type="PROSITE" id="PS50222"/>
    </source>
</evidence>
<organism evidence="4 5">
    <name type="scientific">Manduca sexta</name>
    <name type="common">Tobacco hawkmoth</name>
    <name type="synonym">Tobacco hornworm</name>
    <dbReference type="NCBI Taxonomy" id="7130"/>
    <lineage>
        <taxon>Eukaryota</taxon>
        <taxon>Metazoa</taxon>
        <taxon>Ecdysozoa</taxon>
        <taxon>Arthropoda</taxon>
        <taxon>Hexapoda</taxon>
        <taxon>Insecta</taxon>
        <taxon>Pterygota</taxon>
        <taxon>Neoptera</taxon>
        <taxon>Endopterygota</taxon>
        <taxon>Lepidoptera</taxon>
        <taxon>Glossata</taxon>
        <taxon>Ditrysia</taxon>
        <taxon>Bombycoidea</taxon>
        <taxon>Sphingidae</taxon>
        <taxon>Sphinginae</taxon>
        <taxon>Sphingini</taxon>
        <taxon>Manduca</taxon>
    </lineage>
</organism>
<keyword evidence="5" id="KW-1185">Reference proteome</keyword>
<name>A0A921YKQ0_MANSE</name>
<dbReference type="GO" id="GO:0005509">
    <property type="term" value="F:calcium ion binding"/>
    <property type="evidence" value="ECO:0007669"/>
    <property type="project" value="InterPro"/>
</dbReference>
<evidence type="ECO:0000256" key="2">
    <source>
        <dbReference type="RuleBase" id="RU004273"/>
    </source>
</evidence>
<dbReference type="PANTHER" id="PTHR11668">
    <property type="entry name" value="SERINE/THREONINE PROTEIN PHOSPHATASE"/>
    <property type="match status" value="1"/>
</dbReference>
<dbReference type="AlphaFoldDB" id="A0A921YKQ0"/>
<reference evidence="4" key="2">
    <citation type="submission" date="2020-12" db="EMBL/GenBank/DDBJ databases">
        <authorList>
            <person name="Kanost M."/>
        </authorList>
    </citation>
    <scope>NUCLEOTIDE SEQUENCE</scope>
</reference>
<protein>
    <recommendedName>
        <fullName evidence="2">Serine/threonine-protein phosphatase</fullName>
        <ecNumber evidence="2">3.1.3.16</ecNumber>
    </recommendedName>
</protein>
<dbReference type="Gene3D" id="3.60.21.10">
    <property type="match status" value="1"/>
</dbReference>
<comment type="catalytic activity">
    <reaction evidence="2">
        <text>O-phospho-L-threonyl-[protein] + H2O = L-threonyl-[protein] + phosphate</text>
        <dbReference type="Rhea" id="RHEA:47004"/>
        <dbReference type="Rhea" id="RHEA-COMP:11060"/>
        <dbReference type="Rhea" id="RHEA-COMP:11605"/>
        <dbReference type="ChEBI" id="CHEBI:15377"/>
        <dbReference type="ChEBI" id="CHEBI:30013"/>
        <dbReference type="ChEBI" id="CHEBI:43474"/>
        <dbReference type="ChEBI" id="CHEBI:61977"/>
        <dbReference type="EC" id="3.1.3.16"/>
    </reaction>
</comment>
<dbReference type="PRINTS" id="PR00114">
    <property type="entry name" value="STPHPHTASE"/>
</dbReference>
<dbReference type="EMBL" id="JH668284">
    <property type="protein sequence ID" value="KAG6441116.1"/>
    <property type="molecule type" value="Genomic_DNA"/>
</dbReference>
<evidence type="ECO:0000313" key="5">
    <source>
        <dbReference type="Proteomes" id="UP000791440"/>
    </source>
</evidence>
<dbReference type="GO" id="GO:0005737">
    <property type="term" value="C:cytoplasm"/>
    <property type="evidence" value="ECO:0007669"/>
    <property type="project" value="TreeGrafter"/>
</dbReference>
<dbReference type="Proteomes" id="UP000791440">
    <property type="component" value="Unassembled WGS sequence"/>
</dbReference>
<evidence type="ECO:0000313" key="4">
    <source>
        <dbReference type="EMBL" id="KAG6441116.1"/>
    </source>
</evidence>